<evidence type="ECO:0000313" key="2">
    <source>
        <dbReference type="EMBL" id="STO60075.1"/>
    </source>
</evidence>
<gene>
    <name evidence="2" type="ORF">NCTC1659_01345</name>
    <name evidence="3" type="ORF">NCTC8540_01513</name>
</gene>
<dbReference type="EMBL" id="UGHJ01000001">
    <property type="protein sequence ID" value="STO68992.1"/>
    <property type="molecule type" value="Genomic_DNA"/>
</dbReference>
<evidence type="ECO:0008006" key="6">
    <source>
        <dbReference type="Google" id="ProtNLM"/>
    </source>
</evidence>
<dbReference type="Proteomes" id="UP000254496">
    <property type="component" value="Unassembled WGS sequence"/>
</dbReference>
<feature type="signal peptide" evidence="1">
    <location>
        <begin position="1"/>
        <end position="18"/>
    </location>
</feature>
<sequence>MRSLIICLVSAISISSMAQPTISTRDIVGKWRCVIHYPLFNLTTVDHTEYLENGSSVGIGYMDFSREFKYETKHTGLWVISDNSLIETSNDYKIIKIHSDKTMRRLETDTSYAARENLIYLWLKSGYNLPTITQFDIKTFTENKFEFLHVLENKHFKGVCEKQDK</sequence>
<protein>
    <recommendedName>
        <fullName evidence="6">Lipocalin-like domain-containing protein</fullName>
    </recommendedName>
</protein>
<proteinExistence type="predicted"/>
<feature type="chain" id="PRO_5044566753" description="Lipocalin-like domain-containing protein" evidence="1">
    <location>
        <begin position="19"/>
        <end position="165"/>
    </location>
</feature>
<name>A0A1V4B221_9PAST</name>
<reference evidence="4 5" key="1">
    <citation type="submission" date="2018-06" db="EMBL/GenBank/DDBJ databases">
        <authorList>
            <consortium name="Pathogen Informatics"/>
            <person name="Doyle S."/>
        </authorList>
    </citation>
    <scope>NUCLEOTIDE SEQUENCE [LARGE SCALE GENOMIC DNA]</scope>
    <source>
        <strain evidence="2 4">NCTC1659</strain>
        <strain evidence="3 5">NCTC8540</strain>
    </source>
</reference>
<dbReference type="Proteomes" id="UP000254329">
    <property type="component" value="Unassembled WGS sequence"/>
</dbReference>
<dbReference type="RefSeq" id="WP_078218096.1">
    <property type="nucleotide sequence ID" value="NZ_MUXZ01000009.1"/>
</dbReference>
<organism evidence="2 4">
    <name type="scientific">Canicola haemoglobinophilus</name>
    <dbReference type="NCBI Taxonomy" id="733"/>
    <lineage>
        <taxon>Bacteria</taxon>
        <taxon>Pseudomonadati</taxon>
        <taxon>Pseudomonadota</taxon>
        <taxon>Gammaproteobacteria</taxon>
        <taxon>Pasteurellales</taxon>
        <taxon>Pasteurellaceae</taxon>
        <taxon>Canicola</taxon>
    </lineage>
</organism>
<keyword evidence="4" id="KW-1185">Reference proteome</keyword>
<evidence type="ECO:0000256" key="1">
    <source>
        <dbReference type="SAM" id="SignalP"/>
    </source>
</evidence>
<evidence type="ECO:0000313" key="5">
    <source>
        <dbReference type="Proteomes" id="UP000254496"/>
    </source>
</evidence>
<evidence type="ECO:0000313" key="3">
    <source>
        <dbReference type="EMBL" id="STO68992.1"/>
    </source>
</evidence>
<dbReference type="AlphaFoldDB" id="A0A1V4B221"/>
<dbReference type="OrthoDB" id="5681906at2"/>
<evidence type="ECO:0000313" key="4">
    <source>
        <dbReference type="Proteomes" id="UP000254329"/>
    </source>
</evidence>
<dbReference type="EMBL" id="UGHF01000001">
    <property type="protein sequence ID" value="STO60075.1"/>
    <property type="molecule type" value="Genomic_DNA"/>
</dbReference>
<accession>A0A1V4B221</accession>
<keyword evidence="1" id="KW-0732">Signal</keyword>